<reference evidence="12" key="1">
    <citation type="journal article" date="2014" name="Nat. Genet.">
        <title>Genome of the human hookworm Necator americanus.</title>
        <authorList>
            <person name="Tang Y.T."/>
            <person name="Gao X."/>
            <person name="Rosa B.A."/>
            <person name="Abubucker S."/>
            <person name="Hallsworth-Pepin K."/>
            <person name="Martin J."/>
            <person name="Tyagi R."/>
            <person name="Heizer E."/>
            <person name="Zhang X."/>
            <person name="Bhonagiri-Palsikar V."/>
            <person name="Minx P."/>
            <person name="Warren W.C."/>
            <person name="Wang Q."/>
            <person name="Zhan B."/>
            <person name="Hotez P.J."/>
            <person name="Sternberg P.W."/>
            <person name="Dougall A."/>
            <person name="Gaze S.T."/>
            <person name="Mulvenna J."/>
            <person name="Sotillo J."/>
            <person name="Ranganathan S."/>
            <person name="Rabelo E.M."/>
            <person name="Wilson R.K."/>
            <person name="Felgner P.L."/>
            <person name="Bethony J."/>
            <person name="Hawdon J.M."/>
            <person name="Gasser R.B."/>
            <person name="Loukas A."/>
            <person name="Mitreva M."/>
        </authorList>
    </citation>
    <scope>NUCLEOTIDE SEQUENCE [LARGE SCALE GENOMIC DNA]</scope>
</reference>
<proteinExistence type="predicted"/>
<evidence type="ECO:0000256" key="6">
    <source>
        <dbReference type="ARBA" id="ARBA00022833"/>
    </source>
</evidence>
<feature type="compositionally biased region" description="Polar residues" evidence="9">
    <location>
        <begin position="472"/>
        <end position="483"/>
    </location>
</feature>
<dbReference type="InterPro" id="IPR057296">
    <property type="entry name" value="UNK_Znf_5"/>
</dbReference>
<dbReference type="Pfam" id="PF18384">
    <property type="entry name" value="zf_CCCH_5"/>
    <property type="match status" value="1"/>
</dbReference>
<dbReference type="AlphaFoldDB" id="W2TDJ9"/>
<dbReference type="KEGG" id="nai:NECAME_09678"/>
<dbReference type="InterPro" id="IPR045234">
    <property type="entry name" value="Unkempt-like"/>
</dbReference>
<feature type="region of interest" description="Disordered" evidence="9">
    <location>
        <begin position="471"/>
        <end position="504"/>
    </location>
</feature>
<accession>W2TDJ9</accession>
<keyword evidence="3 7" id="KW-0479">Metal-binding</keyword>
<keyword evidence="12" id="KW-1185">Reference proteome</keyword>
<name>W2TDJ9_NECAM</name>
<comment type="subcellular location">
    <subcellularLocation>
        <location evidence="1">Cytoplasm</location>
    </subcellularLocation>
</comment>
<dbReference type="STRING" id="51031.W2TDJ9"/>
<evidence type="ECO:0000256" key="4">
    <source>
        <dbReference type="ARBA" id="ARBA00022737"/>
    </source>
</evidence>
<keyword evidence="2" id="KW-0963">Cytoplasm</keyword>
<dbReference type="EMBL" id="KI659382">
    <property type="protein sequence ID" value="ETN79669.1"/>
    <property type="molecule type" value="Genomic_DNA"/>
</dbReference>
<feature type="coiled-coil region" evidence="8">
    <location>
        <begin position="658"/>
        <end position="699"/>
    </location>
</feature>
<protein>
    <recommendedName>
        <fullName evidence="10">C3H1-type domain-containing protein</fullName>
    </recommendedName>
</protein>
<dbReference type="PROSITE" id="PS50103">
    <property type="entry name" value="ZF_C3H1"/>
    <property type="match status" value="1"/>
</dbReference>
<dbReference type="OMA" id="WLEPEQC"/>
<dbReference type="InterPro" id="IPR057295">
    <property type="entry name" value="UNK_Znf_4"/>
</dbReference>
<evidence type="ECO:0000256" key="3">
    <source>
        <dbReference type="ARBA" id="ARBA00022723"/>
    </source>
</evidence>
<evidence type="ECO:0000256" key="5">
    <source>
        <dbReference type="ARBA" id="ARBA00022771"/>
    </source>
</evidence>
<keyword evidence="4" id="KW-0677">Repeat</keyword>
<dbReference type="PANTHER" id="PTHR14493">
    <property type="entry name" value="UNKEMPT FAMILY MEMBER"/>
    <property type="match status" value="1"/>
</dbReference>
<organism evidence="11 12">
    <name type="scientific">Necator americanus</name>
    <name type="common">Human hookworm</name>
    <dbReference type="NCBI Taxonomy" id="51031"/>
    <lineage>
        <taxon>Eukaryota</taxon>
        <taxon>Metazoa</taxon>
        <taxon>Ecdysozoa</taxon>
        <taxon>Nematoda</taxon>
        <taxon>Chromadorea</taxon>
        <taxon>Rhabditida</taxon>
        <taxon>Rhabditina</taxon>
        <taxon>Rhabditomorpha</taxon>
        <taxon>Strongyloidea</taxon>
        <taxon>Ancylostomatidae</taxon>
        <taxon>Bunostominae</taxon>
        <taxon>Necator</taxon>
    </lineage>
</organism>
<feature type="zinc finger region" description="C3H1-type" evidence="7">
    <location>
        <begin position="119"/>
        <end position="148"/>
    </location>
</feature>
<sequence length="778" mass="87380">MTSGESKPAVVEKTHHLHYLNEFRVEACPLFKQHQCQQHRPYTCFNWHFANQRRRRLDTSKLKNKNLDTNVFFSFKYVVDLLTPAIHYFGIKMILKISLSCIQELYCRPQRKSDGSFNYSPDIYCDKYDENTGICPDGDECVYLHRVSGDVERKYHLRYYKTAQCVHPTDSRGQCIKESVDLLVHRLFQNGAHCAFAHSSADLRQPQFDQHEAGFSTTVDGDGRDRTSFVIEDPLWHSQDHVLSCYKTEQCRKPARLCRQGYACPFYHNSKDRRRPPAICKYRSTPCPAAKTVDEWLDPELCEAGDSCQYCHTRTEQQFHPEIYKSTKCNDMLEASTLSLYQSIADAEELLAVTSTIIVMSECIDLMYSLVFALFLLNLSDTFSPCVLTVRFFQHGYCPRAVFCAFAHHDSELHVQRTPYVTSSQASPKEQCSPNTNGGDSMRFGSPISNGTSTPSYSSVLKQRHPMVSKGYSATTDQISSSYPKAPGYERGPLSPNRNNESSMGRLRTHSLNMAHLDLGRQTQGCNVGGFEAASGTSLPSHSSLCRSDSGFHAVTEELSLDLAPIEEHQKPLSELFSGNMSSVSSPMRIPGAESFHTSPLTSFSEMLFGPAKSLLATSSQIAAFENQEGPDVSDELAKTKMELRSHHDKVAIWEEGLKQARQACEAWKADAEHYKMKAEQAEMERNRAVFERDQLMQQLEAVKMHLASTGLSLGGLVTPQLAPSSNEYNEGVLRAALQNSQPHNMFVLEDAIAPACARCGRDRSRADSRPGCPLCST</sequence>
<dbReference type="PANTHER" id="PTHR14493:SF50">
    <property type="entry name" value="RING FINGER PROTEIN UNKEMPT"/>
    <property type="match status" value="1"/>
</dbReference>
<dbReference type="Pfam" id="PF25427">
    <property type="entry name" value="zf-CCCH_UNK"/>
    <property type="match status" value="1"/>
</dbReference>
<dbReference type="Proteomes" id="UP000053676">
    <property type="component" value="Unassembled WGS sequence"/>
</dbReference>
<dbReference type="Pfam" id="PF23261">
    <property type="entry name" value="zf-CCCH_11"/>
    <property type="match status" value="1"/>
</dbReference>
<dbReference type="GO" id="GO:0005737">
    <property type="term" value="C:cytoplasm"/>
    <property type="evidence" value="ECO:0007669"/>
    <property type="project" value="UniProtKB-SubCell"/>
</dbReference>
<evidence type="ECO:0000256" key="9">
    <source>
        <dbReference type="SAM" id="MobiDB-lite"/>
    </source>
</evidence>
<gene>
    <name evidence="11" type="ORF">NECAME_09678</name>
</gene>
<dbReference type="SMART" id="SM00356">
    <property type="entry name" value="ZnF_C3H1"/>
    <property type="match status" value="4"/>
</dbReference>
<evidence type="ECO:0000256" key="1">
    <source>
        <dbReference type="ARBA" id="ARBA00004496"/>
    </source>
</evidence>
<keyword evidence="8" id="KW-0175">Coiled coil</keyword>
<evidence type="ECO:0000256" key="8">
    <source>
        <dbReference type="SAM" id="Coils"/>
    </source>
</evidence>
<dbReference type="Pfam" id="PF23035">
    <property type="entry name" value="zf-CCCH_UNK-like_4th"/>
    <property type="match status" value="1"/>
</dbReference>
<feature type="compositionally biased region" description="Polar residues" evidence="9">
    <location>
        <begin position="419"/>
        <end position="439"/>
    </location>
</feature>
<dbReference type="GO" id="GO:0008270">
    <property type="term" value="F:zinc ion binding"/>
    <property type="evidence" value="ECO:0007669"/>
    <property type="project" value="UniProtKB-KW"/>
</dbReference>
<evidence type="ECO:0000259" key="10">
    <source>
        <dbReference type="PROSITE" id="PS50103"/>
    </source>
</evidence>
<keyword evidence="5 7" id="KW-0863">Zinc-finger</keyword>
<dbReference type="OrthoDB" id="20534at2759"/>
<evidence type="ECO:0000256" key="2">
    <source>
        <dbReference type="ARBA" id="ARBA00022490"/>
    </source>
</evidence>
<feature type="region of interest" description="Disordered" evidence="9">
    <location>
        <begin position="419"/>
        <end position="448"/>
    </location>
</feature>
<dbReference type="InterPro" id="IPR000571">
    <property type="entry name" value="Znf_CCCH"/>
</dbReference>
<evidence type="ECO:0000313" key="12">
    <source>
        <dbReference type="Proteomes" id="UP000053676"/>
    </source>
</evidence>
<evidence type="ECO:0000256" key="7">
    <source>
        <dbReference type="PROSITE-ProRule" id="PRU00723"/>
    </source>
</evidence>
<dbReference type="InterPro" id="IPR040594">
    <property type="entry name" value="UNK_Znf_1"/>
</dbReference>
<feature type="domain" description="C3H1-type" evidence="10">
    <location>
        <begin position="119"/>
        <end position="148"/>
    </location>
</feature>
<evidence type="ECO:0000313" key="11">
    <source>
        <dbReference type="EMBL" id="ETN79669.1"/>
    </source>
</evidence>
<keyword evidence="6 7" id="KW-0862">Zinc</keyword>